<reference evidence="5" key="1">
    <citation type="journal article" date="2023" name="Science">
        <title>Elucidation of the pathway for biosynthesis of saponin adjuvants from the soapbark tree.</title>
        <authorList>
            <person name="Reed J."/>
            <person name="Orme A."/>
            <person name="El-Demerdash A."/>
            <person name="Owen C."/>
            <person name="Martin L.B.B."/>
            <person name="Misra R.C."/>
            <person name="Kikuchi S."/>
            <person name="Rejzek M."/>
            <person name="Martin A.C."/>
            <person name="Harkess A."/>
            <person name="Leebens-Mack J."/>
            <person name="Louveau T."/>
            <person name="Stephenson M.J."/>
            <person name="Osbourn A."/>
        </authorList>
    </citation>
    <scope>NUCLEOTIDE SEQUENCE</scope>
    <source>
        <strain evidence="5">S10</strain>
    </source>
</reference>
<name>A0AAD7LUT1_QUISA</name>
<dbReference type="EMBL" id="JARAOO010000006">
    <property type="protein sequence ID" value="KAJ7964563.1"/>
    <property type="molecule type" value="Genomic_DNA"/>
</dbReference>
<comment type="caution">
    <text evidence="5">The sequence shown here is derived from an EMBL/GenBank/DDBJ whole genome shotgun (WGS) entry which is preliminary data.</text>
</comment>
<dbReference type="InterPro" id="IPR035669">
    <property type="entry name" value="SGNH_plant_lipase-like"/>
</dbReference>
<dbReference type="PANTHER" id="PTHR22835:SF683">
    <property type="entry name" value="OS05G0506800 PROTEIN"/>
    <property type="match status" value="1"/>
</dbReference>
<dbReference type="KEGG" id="qsa:O6P43_014359"/>
<evidence type="ECO:0000256" key="2">
    <source>
        <dbReference type="ARBA" id="ARBA00022729"/>
    </source>
</evidence>
<comment type="similarity">
    <text evidence="1">Belongs to the 'GDSL' lipolytic enzyme family.</text>
</comment>
<dbReference type="InterPro" id="IPR036514">
    <property type="entry name" value="SGNH_hydro_sf"/>
</dbReference>
<accession>A0AAD7LUT1</accession>
<dbReference type="Gene3D" id="3.40.50.1110">
    <property type="entry name" value="SGNH hydrolase"/>
    <property type="match status" value="1"/>
</dbReference>
<gene>
    <name evidence="5" type="ORF">O6P43_014359</name>
</gene>
<dbReference type="Proteomes" id="UP001163823">
    <property type="component" value="Chromosome 6"/>
</dbReference>
<organism evidence="5 6">
    <name type="scientific">Quillaja saponaria</name>
    <name type="common">Soap bark tree</name>
    <dbReference type="NCBI Taxonomy" id="32244"/>
    <lineage>
        <taxon>Eukaryota</taxon>
        <taxon>Viridiplantae</taxon>
        <taxon>Streptophyta</taxon>
        <taxon>Embryophyta</taxon>
        <taxon>Tracheophyta</taxon>
        <taxon>Spermatophyta</taxon>
        <taxon>Magnoliopsida</taxon>
        <taxon>eudicotyledons</taxon>
        <taxon>Gunneridae</taxon>
        <taxon>Pentapetalae</taxon>
        <taxon>rosids</taxon>
        <taxon>fabids</taxon>
        <taxon>Fabales</taxon>
        <taxon>Quillajaceae</taxon>
        <taxon>Quillaja</taxon>
    </lineage>
</organism>
<keyword evidence="2" id="KW-0732">Signal</keyword>
<protein>
    <submittedName>
        <fullName evidence="5">GDSL esterase/lipase</fullName>
    </submittedName>
</protein>
<evidence type="ECO:0000313" key="6">
    <source>
        <dbReference type="Proteomes" id="UP001163823"/>
    </source>
</evidence>
<sequence length="390" mass="43450">MAACPCFLWSLQQQWIEVFLVVLVVTIPKATMGCYTSIFSFGDSLADTGNLYYSSQDPTNNCFLHPFGETYFQYPTGRCSDGRLVIDFVAEYFGIPLLKPYLGIKNGKLKDANVERGVNFAVAGSTALGIEFFDKNGIHNVITNDSLRIQLDWFKELLPSLWNSSSTSAGLKSILGSSLIFFGEIGGNDYNYPLFLQSKSVEEIMTYVPQVVGAITSGIKELIDLGAVTIVVPGYLPIGCSSTYLTIYTTIDEKEYDQAGCIKWLNKFSEYHNEQLQLALHQLRELHPHTNIIYADYYNAAFPLYQDPDQFGFTGSALKSCCGGGGSFNYNMSALCGSSVRIACDNPYHYINWDGVHLTEAAYRWIAQGILEGPYTIPHITMPCLMQKMR</sequence>
<evidence type="ECO:0000256" key="4">
    <source>
        <dbReference type="ARBA" id="ARBA00023180"/>
    </source>
</evidence>
<dbReference type="PANTHER" id="PTHR22835">
    <property type="entry name" value="ZINC FINGER FYVE DOMAIN CONTAINING PROTEIN"/>
    <property type="match status" value="1"/>
</dbReference>
<evidence type="ECO:0000313" key="5">
    <source>
        <dbReference type="EMBL" id="KAJ7964563.1"/>
    </source>
</evidence>
<evidence type="ECO:0000256" key="3">
    <source>
        <dbReference type="ARBA" id="ARBA00022801"/>
    </source>
</evidence>
<evidence type="ECO:0000256" key="1">
    <source>
        <dbReference type="ARBA" id="ARBA00008668"/>
    </source>
</evidence>
<dbReference type="InterPro" id="IPR001087">
    <property type="entry name" value="GDSL"/>
</dbReference>
<dbReference type="GO" id="GO:0016788">
    <property type="term" value="F:hydrolase activity, acting on ester bonds"/>
    <property type="evidence" value="ECO:0007669"/>
    <property type="project" value="InterPro"/>
</dbReference>
<dbReference type="SUPFAM" id="SSF52266">
    <property type="entry name" value="SGNH hydrolase"/>
    <property type="match status" value="1"/>
</dbReference>
<dbReference type="CDD" id="cd01837">
    <property type="entry name" value="SGNH_plant_lipase_like"/>
    <property type="match status" value="1"/>
</dbReference>
<dbReference type="Pfam" id="PF00657">
    <property type="entry name" value="Lipase_GDSL"/>
    <property type="match status" value="1"/>
</dbReference>
<keyword evidence="6" id="KW-1185">Reference proteome</keyword>
<keyword evidence="3" id="KW-0378">Hydrolase</keyword>
<dbReference type="AlphaFoldDB" id="A0AAD7LUT1"/>
<proteinExistence type="inferred from homology"/>
<keyword evidence="4" id="KW-0325">Glycoprotein</keyword>